<dbReference type="InterPro" id="IPR003594">
    <property type="entry name" value="HATPase_dom"/>
</dbReference>
<feature type="transmembrane region" description="Helical" evidence="2">
    <location>
        <begin position="174"/>
        <end position="194"/>
    </location>
</feature>
<evidence type="ECO:0000256" key="1">
    <source>
        <dbReference type="SAM" id="MobiDB-lite"/>
    </source>
</evidence>
<dbReference type="Proteomes" id="UP001321506">
    <property type="component" value="Unassembled WGS sequence"/>
</dbReference>
<accession>A0AAW6T8C8</accession>
<dbReference type="SUPFAM" id="SSF55874">
    <property type="entry name" value="ATPase domain of HSP90 chaperone/DNA topoisomerase II/histidine kinase"/>
    <property type="match status" value="1"/>
</dbReference>
<dbReference type="AlphaFoldDB" id="A0AAW6T8C8"/>
<proteinExistence type="predicted"/>
<protein>
    <submittedName>
        <fullName evidence="4">Histidine kinase</fullName>
    </submittedName>
</protein>
<gene>
    <name evidence="4" type="ORF">QF206_10345</name>
</gene>
<feature type="transmembrane region" description="Helical" evidence="2">
    <location>
        <begin position="126"/>
        <end position="143"/>
    </location>
</feature>
<dbReference type="Pfam" id="PF02518">
    <property type="entry name" value="HATPase_c"/>
    <property type="match status" value="1"/>
</dbReference>
<keyword evidence="2" id="KW-0812">Transmembrane</keyword>
<feature type="transmembrane region" description="Helical" evidence="2">
    <location>
        <begin position="65"/>
        <end position="85"/>
    </location>
</feature>
<dbReference type="Gene3D" id="3.30.565.10">
    <property type="entry name" value="Histidine kinase-like ATPase, C-terminal domain"/>
    <property type="match status" value="1"/>
</dbReference>
<keyword evidence="2" id="KW-1133">Transmembrane helix</keyword>
<feature type="transmembrane region" description="Helical" evidence="2">
    <location>
        <begin position="37"/>
        <end position="59"/>
    </location>
</feature>
<evidence type="ECO:0000259" key="3">
    <source>
        <dbReference type="Pfam" id="PF02518"/>
    </source>
</evidence>
<feature type="region of interest" description="Disordered" evidence="1">
    <location>
        <begin position="1"/>
        <end position="28"/>
    </location>
</feature>
<keyword evidence="5" id="KW-1185">Reference proteome</keyword>
<dbReference type="InterPro" id="IPR036890">
    <property type="entry name" value="HATPase_C_sf"/>
</dbReference>
<evidence type="ECO:0000256" key="2">
    <source>
        <dbReference type="SAM" id="Phobius"/>
    </source>
</evidence>
<comment type="caution">
    <text evidence="4">The sequence shown here is derived from an EMBL/GenBank/DDBJ whole genome shotgun (WGS) entry which is preliminary data.</text>
</comment>
<sequence>MSDPGAGGMNGARQAAPKGSDPRQVRSPISRRAVESVISRSVAVFGLVFGAQTVPAMLAQMDGQWSSPFGALAIALFAMLVVAFVASMVRRFVRIGHAAVAIAYVLTMLARMTMVDQPFPDGEDNHWLYFLLTVATATAAIGFSRRVAGVYLVAVPVLYGVFRMLPVGGARDPLLAVLDVIYAIILGGAVMIIVTMLRQAADSVDVAQGTALQQYGAAVRQHATELERVEVDAIVHDSVLTTLLSAASAETPSAKALAAGMARAAIGHLADAAENAPGVEAPVQLTTLACELSEAAAALAEPVRVVATRLGDSAVPAVVVEAVRSAALQALVNSIQHAGKGLRPGKAVHRWMSISAVEPGGVVVEVGDDGTGFRFEALPRERLGVRVSIIERLAKVGGAAEVLSAPGRGTVIRLVWCGDAASQPEVPQLDVTVGGEERQ</sequence>
<feature type="compositionally biased region" description="Gly residues" evidence="1">
    <location>
        <begin position="1"/>
        <end position="10"/>
    </location>
</feature>
<evidence type="ECO:0000313" key="5">
    <source>
        <dbReference type="Proteomes" id="UP001321506"/>
    </source>
</evidence>
<keyword evidence="4" id="KW-0808">Transferase</keyword>
<dbReference type="RefSeq" id="WP_281489148.1">
    <property type="nucleotide sequence ID" value="NZ_JASATX010000004.1"/>
</dbReference>
<reference evidence="4 5" key="1">
    <citation type="submission" date="2023-04" db="EMBL/GenBank/DDBJ databases">
        <title>Klugiella caeni sp. nov. isolated from the sludge of biochemical tank.</title>
        <authorList>
            <person name="Geng K."/>
        </authorList>
    </citation>
    <scope>NUCLEOTIDE SEQUENCE [LARGE SCALE GENOMIC DNA]</scope>
    <source>
        <strain evidence="4 5">YN-L-19</strain>
    </source>
</reference>
<evidence type="ECO:0000313" key="4">
    <source>
        <dbReference type="EMBL" id="MDI2099361.1"/>
    </source>
</evidence>
<feature type="transmembrane region" description="Helical" evidence="2">
    <location>
        <begin position="92"/>
        <end position="114"/>
    </location>
</feature>
<name>A0AAW6T8C8_9MICO</name>
<feature type="transmembrane region" description="Helical" evidence="2">
    <location>
        <begin position="150"/>
        <end position="168"/>
    </location>
</feature>
<keyword evidence="2" id="KW-0472">Membrane</keyword>
<feature type="domain" description="Histidine kinase/HSP90-like ATPase" evidence="3">
    <location>
        <begin position="323"/>
        <end position="414"/>
    </location>
</feature>
<organism evidence="4 5">
    <name type="scientific">Ruicaihuangia caeni</name>
    <dbReference type="NCBI Taxonomy" id="3042517"/>
    <lineage>
        <taxon>Bacteria</taxon>
        <taxon>Bacillati</taxon>
        <taxon>Actinomycetota</taxon>
        <taxon>Actinomycetes</taxon>
        <taxon>Micrococcales</taxon>
        <taxon>Microbacteriaceae</taxon>
        <taxon>Ruicaihuangia</taxon>
    </lineage>
</organism>
<keyword evidence="4" id="KW-0418">Kinase</keyword>
<dbReference type="EMBL" id="JASATX010000004">
    <property type="protein sequence ID" value="MDI2099361.1"/>
    <property type="molecule type" value="Genomic_DNA"/>
</dbReference>
<dbReference type="GO" id="GO:0016301">
    <property type="term" value="F:kinase activity"/>
    <property type="evidence" value="ECO:0007669"/>
    <property type="project" value="UniProtKB-KW"/>
</dbReference>